<organism evidence="2 3">
    <name type="scientific">Pseudaquabacterium inlustre</name>
    <dbReference type="NCBI Taxonomy" id="2984192"/>
    <lineage>
        <taxon>Bacteria</taxon>
        <taxon>Pseudomonadati</taxon>
        <taxon>Pseudomonadota</taxon>
        <taxon>Betaproteobacteria</taxon>
        <taxon>Burkholderiales</taxon>
        <taxon>Sphaerotilaceae</taxon>
        <taxon>Pseudaquabacterium</taxon>
    </lineage>
</organism>
<evidence type="ECO:0008006" key="4">
    <source>
        <dbReference type="Google" id="ProtNLM"/>
    </source>
</evidence>
<dbReference type="PANTHER" id="PTHR43214:SF37">
    <property type="entry name" value="TRANSCRIPTIONAL REGULATORY PROTEIN YDFI"/>
    <property type="match status" value="1"/>
</dbReference>
<protein>
    <recommendedName>
        <fullName evidence="4">Response regulatory domain-containing protein</fullName>
    </recommendedName>
</protein>
<evidence type="ECO:0000313" key="2">
    <source>
        <dbReference type="EMBL" id="MEK8049759.1"/>
    </source>
</evidence>
<keyword evidence="1" id="KW-0238">DNA-binding</keyword>
<dbReference type="Proteomes" id="UP001365405">
    <property type="component" value="Unassembled WGS sequence"/>
</dbReference>
<dbReference type="Gene3D" id="3.40.50.2300">
    <property type="match status" value="1"/>
</dbReference>
<dbReference type="PANTHER" id="PTHR43214">
    <property type="entry name" value="TWO-COMPONENT RESPONSE REGULATOR"/>
    <property type="match status" value="1"/>
</dbReference>
<dbReference type="EMBL" id="JBBUTH010000003">
    <property type="protein sequence ID" value="MEK8049759.1"/>
    <property type="molecule type" value="Genomic_DNA"/>
</dbReference>
<evidence type="ECO:0000313" key="3">
    <source>
        <dbReference type="Proteomes" id="UP001365405"/>
    </source>
</evidence>
<keyword evidence="3" id="KW-1185">Reference proteome</keyword>
<proteinExistence type="predicted"/>
<dbReference type="InterPro" id="IPR039420">
    <property type="entry name" value="WalR-like"/>
</dbReference>
<sequence>MTSLMLATRDGHTGALWAAALQDAGPWQVLAPLNTVAELRLTLGRSAPTLLVTEPTLADGPVDELVRTLQLRPAQARVLTLVASGRDDDPRLLDVLQAGADSILGGLCDAQTLRDAVQDTLAGGADIAPWVARRLLDHFGQSDTAWRVEELSNPLALTRDEGLLLRRLALGHRLGELAREAGVSARDLAASVRRIYRKVQWTLRAGDLQLV</sequence>
<name>A0ABU9CGA4_9BURK</name>
<gene>
    <name evidence="2" type="ORF">AACH10_05890</name>
</gene>
<comment type="caution">
    <text evidence="2">The sequence shown here is derived from an EMBL/GenBank/DDBJ whole genome shotgun (WGS) entry which is preliminary data.</text>
</comment>
<reference evidence="2 3" key="1">
    <citation type="submission" date="2024-04" db="EMBL/GenBank/DDBJ databases">
        <title>Novel species of the genus Ideonella isolated from streams.</title>
        <authorList>
            <person name="Lu H."/>
        </authorList>
    </citation>
    <scope>NUCLEOTIDE SEQUENCE [LARGE SCALE GENOMIC DNA]</scope>
    <source>
        <strain evidence="2 3">DXS22W</strain>
    </source>
</reference>
<evidence type="ECO:0000256" key="1">
    <source>
        <dbReference type="ARBA" id="ARBA00023125"/>
    </source>
</evidence>
<accession>A0ABU9CGA4</accession>
<dbReference type="RefSeq" id="WP_341409439.1">
    <property type="nucleotide sequence ID" value="NZ_JBBUTH010000003.1"/>
</dbReference>